<evidence type="ECO:0000313" key="2">
    <source>
        <dbReference type="EMBL" id="EOH91006.1"/>
    </source>
</evidence>
<evidence type="ECO:0000256" key="1">
    <source>
        <dbReference type="SAM" id="MobiDB-lite"/>
    </source>
</evidence>
<organism evidence="2 3">
    <name type="scientific">Enterococcus pallens ATCC BAA-351</name>
    <dbReference type="NCBI Taxonomy" id="1158607"/>
    <lineage>
        <taxon>Bacteria</taxon>
        <taxon>Bacillati</taxon>
        <taxon>Bacillota</taxon>
        <taxon>Bacilli</taxon>
        <taxon>Lactobacillales</taxon>
        <taxon>Enterococcaceae</taxon>
        <taxon>Enterococcus</taxon>
    </lineage>
</organism>
<gene>
    <name evidence="2" type="ORF">UAU_03545</name>
</gene>
<accession>R2SDS9</accession>
<comment type="caution">
    <text evidence="2">The sequence shown here is derived from an EMBL/GenBank/DDBJ whole genome shotgun (WGS) entry which is preliminary data.</text>
</comment>
<dbReference type="PATRIC" id="fig|1158607.3.peg.3541"/>
<dbReference type="eggNOG" id="ENOG5030NEG">
    <property type="taxonomic scope" value="Bacteria"/>
</dbReference>
<evidence type="ECO:0008006" key="4">
    <source>
        <dbReference type="Google" id="ProtNLM"/>
    </source>
</evidence>
<dbReference type="Pfam" id="PF11148">
    <property type="entry name" value="DUF2922"/>
    <property type="match status" value="1"/>
</dbReference>
<feature type="compositionally biased region" description="Polar residues" evidence="1">
    <location>
        <begin position="142"/>
        <end position="152"/>
    </location>
</feature>
<proteinExistence type="predicted"/>
<dbReference type="HOGENOM" id="CLU_1382255_0_0_9"/>
<reference evidence="2 3" key="1">
    <citation type="submission" date="2013-02" db="EMBL/GenBank/DDBJ databases">
        <title>The Genome Sequence of Enterococcus pallens BAA-351.</title>
        <authorList>
            <consortium name="The Broad Institute Genome Sequencing Platform"/>
            <consortium name="The Broad Institute Genome Sequencing Center for Infectious Disease"/>
            <person name="Earl A.M."/>
            <person name="Gilmore M.S."/>
            <person name="Lebreton F."/>
            <person name="Walker B."/>
            <person name="Young S.K."/>
            <person name="Zeng Q."/>
            <person name="Gargeya S."/>
            <person name="Fitzgerald M."/>
            <person name="Haas B."/>
            <person name="Abouelleil A."/>
            <person name="Alvarado L."/>
            <person name="Arachchi H.M."/>
            <person name="Berlin A.M."/>
            <person name="Chapman S.B."/>
            <person name="Dewar J."/>
            <person name="Goldberg J."/>
            <person name="Griggs A."/>
            <person name="Gujja S."/>
            <person name="Hansen M."/>
            <person name="Howarth C."/>
            <person name="Imamovic A."/>
            <person name="Larimer J."/>
            <person name="McCowan C."/>
            <person name="Murphy C."/>
            <person name="Neiman D."/>
            <person name="Pearson M."/>
            <person name="Priest M."/>
            <person name="Roberts A."/>
            <person name="Saif S."/>
            <person name="Shea T."/>
            <person name="Sisk P."/>
            <person name="Sykes S."/>
            <person name="Wortman J."/>
            <person name="Nusbaum C."/>
            <person name="Birren B."/>
        </authorList>
    </citation>
    <scope>NUCLEOTIDE SEQUENCE [LARGE SCALE GENOMIC DNA]</scope>
    <source>
        <strain evidence="2 3">ATCC BAA-351</strain>
    </source>
</reference>
<evidence type="ECO:0000313" key="3">
    <source>
        <dbReference type="Proteomes" id="UP000013782"/>
    </source>
</evidence>
<dbReference type="OrthoDB" id="2323347at2"/>
<dbReference type="RefSeq" id="WP_010758519.1">
    <property type="nucleotide sequence ID" value="NZ_ASWD01000004.1"/>
</dbReference>
<dbReference type="Proteomes" id="UP000013782">
    <property type="component" value="Unassembled WGS sequence"/>
</dbReference>
<name>R2SDS9_9ENTE</name>
<protein>
    <recommendedName>
        <fullName evidence="4">DUF2922 family protein</fullName>
    </recommendedName>
</protein>
<dbReference type="AlphaFoldDB" id="R2SDS9"/>
<sequence>MIKLVSTFLNSAGKTHNFTVKDPDTTKSPEEIKESLKLLSSLHLFEKDGVVLFQEVVKAKFVETIERPIFEGDELFGVPVPEEKPEEIEQQKQPTALRCTWQEAPKVPEVSVDLPPIRSEVHDTLRSVVENDGEVKEAAATSCPSIEVTTTTLDKETPLNPPAGSPYDAVKEMIRRRKRRKAKEKERQKRNGPPDTPS</sequence>
<dbReference type="InterPro" id="IPR021321">
    <property type="entry name" value="DUF2922"/>
</dbReference>
<feature type="region of interest" description="Disordered" evidence="1">
    <location>
        <begin position="132"/>
        <end position="198"/>
    </location>
</feature>
<dbReference type="EMBL" id="AJAQ01000035">
    <property type="protein sequence ID" value="EOH91006.1"/>
    <property type="molecule type" value="Genomic_DNA"/>
</dbReference>
<keyword evidence="3" id="KW-1185">Reference proteome</keyword>